<evidence type="ECO:0000256" key="5">
    <source>
        <dbReference type="ARBA" id="ARBA00022916"/>
    </source>
</evidence>
<dbReference type="SUPFAM" id="SSF48452">
    <property type="entry name" value="TPR-like"/>
    <property type="match status" value="2"/>
</dbReference>
<evidence type="ECO:0000256" key="7">
    <source>
        <dbReference type="SAM" id="MobiDB-lite"/>
    </source>
</evidence>
<comment type="pathway">
    <text evidence="1">Glycan metabolism; bacterial cellulose biosynthesis.</text>
</comment>
<sequence length="1125" mass="120009">MTRKIAKSVICGTALALCATSPTWAQSTAVDALLNQARYWQERGQQSRMNEAYRRVLDVDPDNAEAKRALNRRQESPTPTPVRAAKPASLASSSRRAPSTAPTPVPYRPSASERAGQERAAGFDALGKSDLSGAKRRFDSALALIPNDADTLGGLGIVALRRGEFANARDLLTRASRDGNAARWSDALASASFYAESAEARRLLAIGQAGQAASIAERLVASGQGDEAVAYGLLADIYETQGRYAEAARASRQALAVPGAAAELSGQLETNAARQEALAAWTAGDSTTAERLFQRAMLTYTQDPWIRYEFGRFLLSQNRRSEANALMQSLTGFTDPDHLFAAALLAERLDKPDMARQLVERIPEAERSAEMQGFALGVAAQRAIERAVSLADGGQALQASAGLRQIGANTGLPPERRAEIAGALYDIGDLQGASSLASELMTSPLNAAEAYEPLVRILAGTGQPGAAQAAIRRASSLATGSPADAAIMRRMNGFLVTEQADRLRKEGRYAEAFDVLQAGWSSAPGNNAILVSLGQLYQAGAMEQQATQTYRLVLQSDGENMAALMGLIDTASTAGDFDSARAALRQAERLAPDDYNVYLAGARFHAARGDNGDQRRYLERARELYMAQHGISGGAFGHGNPFATMQTTNPFATQRSVNPFDPASLSAAGKVAAPVQFGSPPTPIMQEPSPEAFSNYAGTPFNTIRPASPNMSLPMSAATPRWNAFGESGTTLSSQTIGSDPVLASIAAEIDTLRRENGTMVEVDTHYRERSGEKGLSQLAELGLDAAISTDFAEGRIAARAKAISIDAGTPEYNSLLGFGRNGLLQARGIIAEEEAELIDAGPQHASGVAVSVKYKSDIVEVDVGSTPLGFDHVEVQGGVAVTPRLSPYSSGRLWFERRPVTDSVLSYAGTYDPVTGEEWGSVMRTGGGASFAQERNGSGFYADVSYFEMDGRDVRNNNRLQANAGGYLQAMGTANSVLTVGINGNYQAYANNQNNFTFGHGGYFSPQHFLSVSLPVRYRYEKNALEVTGHLSPGYQSYEQDAEPFYPTDPAAQGELDALSMLNSDVTAYHDASSETGFGINLGGSFWYDLNGQTRIGGELDLNTFGEYNEVKTVFGLKQSLGAK</sequence>
<feature type="signal peptide" evidence="8">
    <location>
        <begin position="1"/>
        <end position="25"/>
    </location>
</feature>
<dbReference type="OrthoDB" id="174989at2"/>
<feature type="compositionally biased region" description="Low complexity" evidence="7">
    <location>
        <begin position="83"/>
        <end position="100"/>
    </location>
</feature>
<evidence type="ECO:0000256" key="6">
    <source>
        <dbReference type="PROSITE-ProRule" id="PRU00339"/>
    </source>
</evidence>
<dbReference type="GO" id="GO:0019867">
    <property type="term" value="C:outer membrane"/>
    <property type="evidence" value="ECO:0007669"/>
    <property type="project" value="InterPro"/>
</dbReference>
<evidence type="ECO:0000256" key="4">
    <source>
        <dbReference type="ARBA" id="ARBA00022803"/>
    </source>
</evidence>
<organism evidence="10 11">
    <name type="scientific">Croceicoccus marinus</name>
    <dbReference type="NCBI Taxonomy" id="450378"/>
    <lineage>
        <taxon>Bacteria</taxon>
        <taxon>Pseudomonadati</taxon>
        <taxon>Pseudomonadota</taxon>
        <taxon>Alphaproteobacteria</taxon>
        <taxon>Sphingomonadales</taxon>
        <taxon>Erythrobacteraceae</taxon>
        <taxon>Croceicoccus</taxon>
    </lineage>
</organism>
<dbReference type="Pfam" id="PF05420">
    <property type="entry name" value="BCSC_C"/>
    <property type="match status" value="1"/>
</dbReference>
<keyword evidence="11" id="KW-1185">Reference proteome</keyword>
<dbReference type="SMART" id="SM00028">
    <property type="entry name" value="TPR"/>
    <property type="match status" value="5"/>
</dbReference>
<feature type="domain" description="Cellulose synthase operon C C-terminal" evidence="9">
    <location>
        <begin position="778"/>
        <end position="1121"/>
    </location>
</feature>
<dbReference type="InterPro" id="IPR019734">
    <property type="entry name" value="TPR_rpt"/>
</dbReference>
<dbReference type="InterPro" id="IPR011990">
    <property type="entry name" value="TPR-like_helical_dom_sf"/>
</dbReference>
<keyword evidence="3" id="KW-0677">Repeat</keyword>
<name>A0A1Z1FGA7_9SPHN</name>
<feature type="chain" id="PRO_5011757398" description="Cellulose synthase operon C C-terminal domain-containing protein" evidence="8">
    <location>
        <begin position="26"/>
        <end position="1125"/>
    </location>
</feature>
<keyword evidence="5" id="KW-0135">Cellulose biosynthesis</keyword>
<dbReference type="PANTHER" id="PTHR45586:SF14">
    <property type="entry name" value="TETRATRICOPEPTIDE TPR_2 REPEAT PROTEIN"/>
    <property type="match status" value="1"/>
</dbReference>
<feature type="region of interest" description="Disordered" evidence="7">
    <location>
        <begin position="69"/>
        <end position="119"/>
    </location>
</feature>
<dbReference type="Pfam" id="PF13181">
    <property type="entry name" value="TPR_8"/>
    <property type="match status" value="1"/>
</dbReference>
<evidence type="ECO:0000256" key="1">
    <source>
        <dbReference type="ARBA" id="ARBA00005186"/>
    </source>
</evidence>
<keyword evidence="2 8" id="KW-0732">Signal</keyword>
<gene>
    <name evidence="10" type="ORF">A9D14_15500</name>
</gene>
<dbReference type="InterPro" id="IPR051012">
    <property type="entry name" value="CellSynth/LPSAsmb/PSIAsmb"/>
</dbReference>
<feature type="repeat" description="TPR" evidence="6">
    <location>
        <begin position="30"/>
        <end position="63"/>
    </location>
</feature>
<dbReference type="STRING" id="450378.GCA_001661675_03112"/>
<dbReference type="Proteomes" id="UP000195807">
    <property type="component" value="Plasmid pCME4A9I"/>
</dbReference>
<dbReference type="EMBL" id="CP019603">
    <property type="protein sequence ID" value="ARU17766.1"/>
    <property type="molecule type" value="Genomic_DNA"/>
</dbReference>
<dbReference type="GO" id="GO:0030244">
    <property type="term" value="P:cellulose biosynthetic process"/>
    <property type="evidence" value="ECO:0007669"/>
    <property type="project" value="UniProtKB-KW"/>
</dbReference>
<dbReference type="KEGG" id="cman:A9D14_15500"/>
<dbReference type="RefSeq" id="WP_066849908.1">
    <property type="nucleotide sequence ID" value="NZ_CP019603.1"/>
</dbReference>
<evidence type="ECO:0000259" key="9">
    <source>
        <dbReference type="Pfam" id="PF05420"/>
    </source>
</evidence>
<dbReference type="PANTHER" id="PTHR45586">
    <property type="entry name" value="TPR REPEAT-CONTAINING PROTEIN PA4667"/>
    <property type="match status" value="1"/>
</dbReference>
<protein>
    <recommendedName>
        <fullName evidence="9">Cellulose synthase operon C C-terminal domain-containing protein</fullName>
    </recommendedName>
</protein>
<keyword evidence="10" id="KW-0614">Plasmid</keyword>
<evidence type="ECO:0000256" key="2">
    <source>
        <dbReference type="ARBA" id="ARBA00022729"/>
    </source>
</evidence>
<reference evidence="10 11" key="1">
    <citation type="submission" date="2017-01" db="EMBL/GenBank/DDBJ databases">
        <title>Complete genome sequence of esterase-producing bacterium Croceicoccus marinus E4A9.</title>
        <authorList>
            <person name="Wu Y.-H."/>
            <person name="Cheng H."/>
            <person name="Xu L."/>
            <person name="Huo Y.-Y."/>
            <person name="Wang C.-S."/>
            <person name="Xu X.-W."/>
        </authorList>
    </citation>
    <scope>NUCLEOTIDE SEQUENCE [LARGE SCALE GENOMIC DNA]</scope>
    <source>
        <strain evidence="10 11">E4A9</strain>
        <plasmid evidence="11">Plasmid pcme4a9i</plasmid>
    </source>
</reference>
<dbReference type="UniPathway" id="UPA00694"/>
<dbReference type="PROSITE" id="PS50005">
    <property type="entry name" value="TPR"/>
    <property type="match status" value="1"/>
</dbReference>
<evidence type="ECO:0000313" key="10">
    <source>
        <dbReference type="EMBL" id="ARU17766.1"/>
    </source>
</evidence>
<proteinExistence type="predicted"/>
<dbReference type="AlphaFoldDB" id="A0A1Z1FGA7"/>
<evidence type="ECO:0000256" key="8">
    <source>
        <dbReference type="SAM" id="SignalP"/>
    </source>
</evidence>
<dbReference type="Gene3D" id="1.25.40.10">
    <property type="entry name" value="Tetratricopeptide repeat domain"/>
    <property type="match status" value="3"/>
</dbReference>
<geneLocation type="plasmid" evidence="11">
    <name>pcme4a9i</name>
</geneLocation>
<accession>A0A1Z1FGA7</accession>
<evidence type="ECO:0000256" key="3">
    <source>
        <dbReference type="ARBA" id="ARBA00022737"/>
    </source>
</evidence>
<evidence type="ECO:0000313" key="11">
    <source>
        <dbReference type="Proteomes" id="UP000195807"/>
    </source>
</evidence>
<keyword evidence="4 6" id="KW-0802">TPR repeat</keyword>
<dbReference type="InterPro" id="IPR008410">
    <property type="entry name" value="BCSC_C"/>
</dbReference>